<evidence type="ECO:0000313" key="1">
    <source>
        <dbReference type="EMBL" id="URZ10617.1"/>
    </source>
</evidence>
<accession>A0A1S8LQV4</accession>
<name>A0A1S8LQV4_9CLOT</name>
<protein>
    <submittedName>
        <fullName evidence="1">Uncharacterized protein</fullName>
    </submittedName>
</protein>
<keyword evidence="2" id="KW-1185">Reference proteome</keyword>
<dbReference type="AlphaFoldDB" id="A0A1S8LQV4"/>
<dbReference type="STRING" id="84029.CROST_44230"/>
<reference evidence="1 2" key="1">
    <citation type="submission" date="2022-04" db="EMBL/GenBank/DDBJ databases">
        <title>Genome sequence of C. roseum typestrain.</title>
        <authorList>
            <person name="Poehlein A."/>
            <person name="Schoch T."/>
            <person name="Duerre P."/>
            <person name="Daniel R."/>
        </authorList>
    </citation>
    <scope>NUCLEOTIDE SEQUENCE [LARGE SCALE GENOMIC DNA]</scope>
    <source>
        <strain evidence="1 2">DSM 7320</strain>
    </source>
</reference>
<sequence>MEELLDIIKFELLGESLVEEEASKLKAYIESGLEGVDLKKIKKCNMESVLVNYYNIELREKFWRLMDGIKKNKEVFKRILKVFLNIGNESFFKAVYGRFHSVPKVLNYLRIMEDKRDLLIWVINSCTTKERECIMFVQKMINEDKSLLLRTFLKTEDEFVKLNLAALAIKNSYELPVNPEEFIQHFENERNINNYLEYKQIILVDFLAYAACKSEEVKKILGNIINKSTSCRKLYSHLERNLGETIKMKEYDLVESFKIDKRLYILRLINLYIREEEEDILYEINEKIEKMPKLFRESLEFIDNSKKIKGNVLNNVERLMLSYLIYSKSKRIEDLDIMKKAVKSVFEKFICKSKDFKDIKEIEKEKLQLYIVEGKYKGIVDKLIGKVKGRGESYISFFDEFSFRLIYSINETRNILYRFLELQFKLERYNIVSLIIDSVLKKESVSYDELIKELRNFGVSESNFLVAADKALNNSKFNSVDKLQKYILKLCINDERTIDALSVTVKANILEILFINDKEKYRKLLIGYLESKSKKIRSKVINLLSSYENSNL</sequence>
<gene>
    <name evidence="1" type="ORF">CROST_013270</name>
</gene>
<evidence type="ECO:0000313" key="2">
    <source>
        <dbReference type="Proteomes" id="UP000190951"/>
    </source>
</evidence>
<dbReference type="EMBL" id="CP096983">
    <property type="protein sequence ID" value="URZ10617.1"/>
    <property type="molecule type" value="Genomic_DNA"/>
</dbReference>
<organism evidence="1 2">
    <name type="scientific">Clostridium felsineum</name>
    <dbReference type="NCBI Taxonomy" id="36839"/>
    <lineage>
        <taxon>Bacteria</taxon>
        <taxon>Bacillati</taxon>
        <taxon>Bacillota</taxon>
        <taxon>Clostridia</taxon>
        <taxon>Eubacteriales</taxon>
        <taxon>Clostridiaceae</taxon>
        <taxon>Clostridium</taxon>
    </lineage>
</organism>
<dbReference type="Proteomes" id="UP000190951">
    <property type="component" value="Chromosome"/>
</dbReference>
<proteinExistence type="predicted"/>
<dbReference type="KEGG" id="crw:CROST_013270"/>
<dbReference type="RefSeq" id="WP_077835542.1">
    <property type="nucleotide sequence ID" value="NZ_CP096983.1"/>
</dbReference>